<dbReference type="RefSeq" id="WP_173087138.1">
    <property type="nucleotide sequence ID" value="NZ_BLTE01000028.1"/>
</dbReference>
<proteinExistence type="predicted"/>
<evidence type="ECO:0000313" key="3">
    <source>
        <dbReference type="Proteomes" id="UP000494245"/>
    </source>
</evidence>
<organism evidence="2 3">
    <name type="scientific">Fundidesulfovibrio magnetotacticus</name>
    <dbReference type="NCBI Taxonomy" id="2730080"/>
    <lineage>
        <taxon>Bacteria</taxon>
        <taxon>Pseudomonadati</taxon>
        <taxon>Thermodesulfobacteriota</taxon>
        <taxon>Desulfovibrionia</taxon>
        <taxon>Desulfovibrionales</taxon>
        <taxon>Desulfovibrionaceae</taxon>
        <taxon>Fundidesulfovibrio</taxon>
    </lineage>
</organism>
<accession>A0A6V8LZM6</accession>
<comment type="caution">
    <text evidence="2">The sequence shown here is derived from an EMBL/GenBank/DDBJ whole genome shotgun (WGS) entry which is preliminary data.</text>
</comment>
<feature type="compositionally biased region" description="Basic and acidic residues" evidence="1">
    <location>
        <begin position="98"/>
        <end position="109"/>
    </location>
</feature>
<evidence type="ECO:0000313" key="2">
    <source>
        <dbReference type="EMBL" id="GFK96001.1"/>
    </source>
</evidence>
<reference evidence="2 3" key="2">
    <citation type="submission" date="2020-05" db="EMBL/GenBank/DDBJ databases">
        <title>Draft genome sequence of Desulfovibrio sp. strainFSS-1.</title>
        <authorList>
            <person name="Shimoshige H."/>
            <person name="Kobayashi H."/>
            <person name="Maekawa T."/>
        </authorList>
    </citation>
    <scope>NUCLEOTIDE SEQUENCE [LARGE SCALE GENOMIC DNA]</scope>
    <source>
        <strain evidence="2 3">SIID29052-01</strain>
    </source>
</reference>
<reference evidence="2 3" key="1">
    <citation type="submission" date="2020-04" db="EMBL/GenBank/DDBJ databases">
        <authorList>
            <consortium name="Desulfovibrio sp. FSS-1 genome sequencing consortium"/>
            <person name="Shimoshige H."/>
            <person name="Kobayashi H."/>
            <person name="Maekawa T."/>
        </authorList>
    </citation>
    <scope>NUCLEOTIDE SEQUENCE [LARGE SCALE GENOMIC DNA]</scope>
    <source>
        <strain evidence="2 3">SIID29052-01</strain>
    </source>
</reference>
<gene>
    <name evidence="2" type="ORF">NNJEOMEG_03875</name>
</gene>
<sequence length="181" mass="20422">MPERIDDPSFKMNDEAINKVYGQDDFSFGGHIYHKSEGETYREYGEIPEATVRIAPDEAARINAQRLESDVSNQKRQAYLKKREEWHNTPDTPSMGPEFDHRHDAPPPHPDVKPVADSATDFLHGYMGGEIAKGVGNAVKIGSKMLRLPDRYAQGLAYAASSWADSLSHDGWHYMNPHKDQ</sequence>
<evidence type="ECO:0000256" key="1">
    <source>
        <dbReference type="SAM" id="MobiDB-lite"/>
    </source>
</evidence>
<protein>
    <submittedName>
        <fullName evidence="2">Uncharacterized protein</fullName>
    </submittedName>
</protein>
<dbReference type="Proteomes" id="UP000494245">
    <property type="component" value="Unassembled WGS sequence"/>
</dbReference>
<dbReference type="AlphaFoldDB" id="A0A6V8LZM6"/>
<keyword evidence="3" id="KW-1185">Reference proteome</keyword>
<feature type="region of interest" description="Disordered" evidence="1">
    <location>
        <begin position="80"/>
        <end position="109"/>
    </location>
</feature>
<dbReference type="EMBL" id="BLTE01000028">
    <property type="protein sequence ID" value="GFK96001.1"/>
    <property type="molecule type" value="Genomic_DNA"/>
</dbReference>
<name>A0A6V8LZM6_9BACT</name>